<keyword evidence="2" id="KW-1185">Reference proteome</keyword>
<sequence length="323" mass="36356">MPDNFTFPQQFFAVSSPVQEGRLLMAGGLFPISKPRSAYQASVACFDYGEGEIIWQVDQEKSYPFKAIAQSEGVCSAILPQNFVRCPTGIYRFDVITGEKIIPDNEVSGWKIQHVDGFDQGFVFSWVRENKSFLRVVSHSNETVAEKIFPYDSQAGGKILERVFAVCEDTFITVFSLVKGKKVVYSLERWDLHADFPIWKQHVKMKHVIRNGSSIICWHGFDRPFAAEVYSIGNGKRESIFQAKLSEVVNVEPINSCSFVIQALSGVYIVSTETGNMYQMPEFGYDDFLDFGAIAVDESKKKLLVVTAGNHQRPGTRLTLLDL</sequence>
<dbReference type="AlphaFoldDB" id="A0A518IA26"/>
<evidence type="ECO:0000313" key="1">
    <source>
        <dbReference type="EMBL" id="QDV49869.1"/>
    </source>
</evidence>
<dbReference type="RefSeq" id="WP_145307964.1">
    <property type="nucleotide sequence ID" value="NZ_CP037452.1"/>
</dbReference>
<dbReference type="EMBL" id="CP037452">
    <property type="protein sequence ID" value="QDV49869.1"/>
    <property type="molecule type" value="Genomic_DNA"/>
</dbReference>
<evidence type="ECO:0000313" key="2">
    <source>
        <dbReference type="Proteomes" id="UP000318313"/>
    </source>
</evidence>
<accession>A0A518IA26</accession>
<protein>
    <submittedName>
        <fullName evidence="1">Uncharacterized protein</fullName>
    </submittedName>
</protein>
<gene>
    <name evidence="1" type="ORF">Enr17x_18900</name>
</gene>
<dbReference type="Proteomes" id="UP000318313">
    <property type="component" value="Chromosome"/>
</dbReference>
<name>A0A518IA26_9PLAN</name>
<reference evidence="1 2" key="1">
    <citation type="submission" date="2019-03" db="EMBL/GenBank/DDBJ databases">
        <title>Deep-cultivation of Planctomycetes and their phenomic and genomic characterization uncovers novel biology.</title>
        <authorList>
            <person name="Wiegand S."/>
            <person name="Jogler M."/>
            <person name="Boedeker C."/>
            <person name="Pinto D."/>
            <person name="Vollmers J."/>
            <person name="Rivas-Marin E."/>
            <person name="Kohn T."/>
            <person name="Peeters S.H."/>
            <person name="Heuer A."/>
            <person name="Rast P."/>
            <person name="Oberbeckmann S."/>
            <person name="Bunk B."/>
            <person name="Jeske O."/>
            <person name="Meyerdierks A."/>
            <person name="Storesund J.E."/>
            <person name="Kallscheuer N."/>
            <person name="Luecker S."/>
            <person name="Lage O.M."/>
            <person name="Pohl T."/>
            <person name="Merkel B.J."/>
            <person name="Hornburger P."/>
            <person name="Mueller R.-W."/>
            <person name="Bruemmer F."/>
            <person name="Labrenz M."/>
            <person name="Spormann A.M."/>
            <person name="Op den Camp H."/>
            <person name="Overmann J."/>
            <person name="Amann R."/>
            <person name="Jetten M.S.M."/>
            <person name="Mascher T."/>
            <person name="Medema M.H."/>
            <person name="Devos D.P."/>
            <person name="Kaster A.-K."/>
            <person name="Ovreas L."/>
            <person name="Rohde M."/>
            <person name="Galperin M.Y."/>
            <person name="Jogler C."/>
        </authorList>
    </citation>
    <scope>NUCLEOTIDE SEQUENCE [LARGE SCALE GENOMIC DNA]</scope>
    <source>
        <strain evidence="1 2">Enr17</strain>
    </source>
</reference>
<proteinExistence type="predicted"/>
<dbReference type="KEGG" id="gfm:Enr17x_18900"/>
<organism evidence="1 2">
    <name type="scientific">Gimesia fumaroli</name>
    <dbReference type="NCBI Taxonomy" id="2527976"/>
    <lineage>
        <taxon>Bacteria</taxon>
        <taxon>Pseudomonadati</taxon>
        <taxon>Planctomycetota</taxon>
        <taxon>Planctomycetia</taxon>
        <taxon>Planctomycetales</taxon>
        <taxon>Planctomycetaceae</taxon>
        <taxon>Gimesia</taxon>
    </lineage>
</organism>